<dbReference type="Gene3D" id="3.90.960.10">
    <property type="entry name" value="YbaK/aminoacyl-tRNA synthetase-associated domain"/>
    <property type="match status" value="1"/>
</dbReference>
<dbReference type="SUPFAM" id="SSF55826">
    <property type="entry name" value="YbaK/ProRS associated domain"/>
    <property type="match status" value="1"/>
</dbReference>
<dbReference type="Pfam" id="PF04073">
    <property type="entry name" value="tRNA_edit"/>
    <property type="match status" value="1"/>
</dbReference>
<dbReference type="InterPro" id="IPR007214">
    <property type="entry name" value="YbaK/aa-tRNA-synth-assoc-dom"/>
</dbReference>
<dbReference type="EMBL" id="JBHTLM010000014">
    <property type="protein sequence ID" value="MFD1178121.1"/>
    <property type="molecule type" value="Genomic_DNA"/>
</dbReference>
<dbReference type="CDD" id="cd04332">
    <property type="entry name" value="YbaK_like"/>
    <property type="match status" value="1"/>
</dbReference>
<dbReference type="Proteomes" id="UP001597262">
    <property type="component" value="Unassembled WGS sequence"/>
</dbReference>
<dbReference type="PANTHER" id="PTHR30411:SF1">
    <property type="entry name" value="CYTOPLASMIC PROTEIN"/>
    <property type="match status" value="1"/>
</dbReference>
<comment type="caution">
    <text evidence="2">The sequence shown here is derived from an EMBL/GenBank/DDBJ whole genome shotgun (WGS) entry which is preliminary data.</text>
</comment>
<sequence length="148" mass="16734">MDKLIAFLDQQGIDYEIIEHRQQINTAQEGADYFGIHIGQTAPTLILKTDNGFFALIISGDFGRVDFEQLKALLQVQQIKLAKPQEVEAVTGSKIGSVSLIQHHLPIIMDRELYRFDYVYGGTGFPNTTLKIRPNDLEKLVKTIAFIR</sequence>
<dbReference type="InterPro" id="IPR036754">
    <property type="entry name" value="YbaK/aa-tRNA-synt-asso_dom_sf"/>
</dbReference>
<protein>
    <submittedName>
        <fullName evidence="2">Aminoacyl-tRNA deacylase</fullName>
    </submittedName>
</protein>
<organism evidence="2 3">
    <name type="scientific">Paenibacillus puldeungensis</name>
    <dbReference type="NCBI Taxonomy" id="696536"/>
    <lineage>
        <taxon>Bacteria</taxon>
        <taxon>Bacillati</taxon>
        <taxon>Bacillota</taxon>
        <taxon>Bacilli</taxon>
        <taxon>Bacillales</taxon>
        <taxon>Paenibacillaceae</taxon>
        <taxon>Paenibacillus</taxon>
    </lineage>
</organism>
<dbReference type="RefSeq" id="WP_379320567.1">
    <property type="nucleotide sequence ID" value="NZ_JBHTLM010000014.1"/>
</dbReference>
<gene>
    <name evidence="2" type="ORF">ACFQ3W_17670</name>
</gene>
<dbReference type="PANTHER" id="PTHR30411">
    <property type="entry name" value="CYTOPLASMIC PROTEIN"/>
    <property type="match status" value="1"/>
</dbReference>
<evidence type="ECO:0000259" key="1">
    <source>
        <dbReference type="Pfam" id="PF04073"/>
    </source>
</evidence>
<evidence type="ECO:0000313" key="2">
    <source>
        <dbReference type="EMBL" id="MFD1178121.1"/>
    </source>
</evidence>
<name>A0ABW3S1V1_9BACL</name>
<proteinExistence type="predicted"/>
<accession>A0ABW3S1V1</accession>
<feature type="domain" description="YbaK/aminoacyl-tRNA synthetase-associated" evidence="1">
    <location>
        <begin position="23"/>
        <end position="140"/>
    </location>
</feature>
<keyword evidence="3" id="KW-1185">Reference proteome</keyword>
<evidence type="ECO:0000313" key="3">
    <source>
        <dbReference type="Proteomes" id="UP001597262"/>
    </source>
</evidence>
<reference evidence="3" key="1">
    <citation type="journal article" date="2019" name="Int. J. Syst. Evol. Microbiol.">
        <title>The Global Catalogue of Microorganisms (GCM) 10K type strain sequencing project: providing services to taxonomists for standard genome sequencing and annotation.</title>
        <authorList>
            <consortium name="The Broad Institute Genomics Platform"/>
            <consortium name="The Broad Institute Genome Sequencing Center for Infectious Disease"/>
            <person name="Wu L."/>
            <person name="Ma J."/>
        </authorList>
    </citation>
    <scope>NUCLEOTIDE SEQUENCE [LARGE SCALE GENOMIC DNA]</scope>
    <source>
        <strain evidence="3">CCUG 59189</strain>
    </source>
</reference>